<feature type="coiled-coil region" evidence="3">
    <location>
        <begin position="282"/>
        <end position="403"/>
    </location>
</feature>
<evidence type="ECO:0000313" key="5">
    <source>
        <dbReference type="EMBL" id="KAL2516048.1"/>
    </source>
</evidence>
<sequence>MWEIDETPAESVQTALSFFQERNSNEEIEKDSEVKSLQKQLEEKESSCKQVLLKLDHYQKTSEELSTLLKNSDFKKEFYINECQEANIRLNELESKIKEMANQLSDNEMTQKQLSHAASELMSTQGQLLSKEAEIAELKRAKVESTIQIEAMESFLSQEKLKAEEILRHTSELNETIMHLKLKALEVENEKAKVVSEKEAKLEIAENTVAEAQKQLEIMHALENQLWEKSAFIDSLQLELKKENELHIWSEKVASNAISELGQLKADMELQGRKNLDQAAYISLLETELEKLQMELGKSSEEVCHLNTNVENLKSELEKIRAEMVETREKENEAQVEIALLKSELQNERSKLAAAEVSEARSKSETSALFNTLQPLALEHEEAKKENQELKKAQKLADESKSNNIVELPEENHTQYGELSEADEEQKIYEERKDGTDVHETLIKKNASLHENEQEFEVLKKELEVALSKIGEFRIRAEQAISRAEVAENAKTALEEEIKRRRERKERRKAAITALHEESNSGDTSTTNGLKHDDAVKNDRSLKVEPYANCKRLVNIVPTVGKILNAMSKN</sequence>
<evidence type="ECO:0000256" key="4">
    <source>
        <dbReference type="SAM" id="MobiDB-lite"/>
    </source>
</evidence>
<feature type="region of interest" description="Disordered" evidence="4">
    <location>
        <begin position="501"/>
        <end position="534"/>
    </location>
</feature>
<name>A0ABD1TU37_9LAMI</name>
<keyword evidence="2 3" id="KW-0175">Coiled coil</keyword>
<evidence type="ECO:0000256" key="2">
    <source>
        <dbReference type="ARBA" id="ARBA00023054"/>
    </source>
</evidence>
<dbReference type="PANTHER" id="PTHR32054">
    <property type="entry name" value="HEAVY CHAIN, PUTATIVE, EXPRESSED-RELATED-RELATED"/>
    <property type="match status" value="1"/>
</dbReference>
<feature type="compositionally biased region" description="Basic residues" evidence="4">
    <location>
        <begin position="501"/>
        <end position="510"/>
    </location>
</feature>
<organism evidence="5 6">
    <name type="scientific">Forsythia ovata</name>
    <dbReference type="NCBI Taxonomy" id="205694"/>
    <lineage>
        <taxon>Eukaryota</taxon>
        <taxon>Viridiplantae</taxon>
        <taxon>Streptophyta</taxon>
        <taxon>Embryophyta</taxon>
        <taxon>Tracheophyta</taxon>
        <taxon>Spermatophyta</taxon>
        <taxon>Magnoliopsida</taxon>
        <taxon>eudicotyledons</taxon>
        <taxon>Gunneridae</taxon>
        <taxon>Pentapetalae</taxon>
        <taxon>asterids</taxon>
        <taxon>lamiids</taxon>
        <taxon>Lamiales</taxon>
        <taxon>Oleaceae</taxon>
        <taxon>Forsythieae</taxon>
        <taxon>Forsythia</taxon>
    </lineage>
</organism>
<comment type="caution">
    <text evidence="5">The sequence shown here is derived from an EMBL/GenBank/DDBJ whole genome shotgun (WGS) entry which is preliminary data.</text>
</comment>
<evidence type="ECO:0000256" key="3">
    <source>
        <dbReference type="SAM" id="Coils"/>
    </source>
</evidence>
<comment type="similarity">
    <text evidence="1">Belongs to the WEB family.</text>
</comment>
<dbReference type="AlphaFoldDB" id="A0ABD1TU37"/>
<protein>
    <submittedName>
        <fullName evidence="5">Leucine-rich repeat-containing protein</fullName>
    </submittedName>
</protein>
<dbReference type="Proteomes" id="UP001604277">
    <property type="component" value="Unassembled WGS sequence"/>
</dbReference>
<dbReference type="EMBL" id="JBFOLJ010000008">
    <property type="protein sequence ID" value="KAL2516048.1"/>
    <property type="molecule type" value="Genomic_DNA"/>
</dbReference>
<dbReference type="PANTHER" id="PTHR32054:SF17">
    <property type="entry name" value="EXPRESSED PROTEIN"/>
    <property type="match status" value="1"/>
</dbReference>
<evidence type="ECO:0000313" key="6">
    <source>
        <dbReference type="Proteomes" id="UP001604277"/>
    </source>
</evidence>
<feature type="coiled-coil region" evidence="3">
    <location>
        <begin position="34"/>
        <end position="141"/>
    </location>
</feature>
<reference evidence="6" key="1">
    <citation type="submission" date="2024-07" db="EMBL/GenBank/DDBJ databases">
        <title>Two chromosome-level genome assemblies of Korean endemic species Abeliophyllum distichum and Forsythia ovata (Oleaceae).</title>
        <authorList>
            <person name="Jang H."/>
        </authorList>
    </citation>
    <scope>NUCLEOTIDE SEQUENCE [LARGE SCALE GENOMIC DNA]</scope>
</reference>
<proteinExistence type="inferred from homology"/>
<accession>A0ABD1TU37</accession>
<feature type="coiled-coil region" evidence="3">
    <location>
        <begin position="195"/>
        <end position="222"/>
    </location>
</feature>
<gene>
    <name evidence="5" type="ORF">Fot_30019</name>
</gene>
<evidence type="ECO:0000256" key="1">
    <source>
        <dbReference type="ARBA" id="ARBA00005485"/>
    </source>
</evidence>
<keyword evidence="6" id="KW-1185">Reference proteome</keyword>